<reference evidence="1" key="1">
    <citation type="submission" date="2023-08" db="EMBL/GenBank/DDBJ databases">
        <title>Reference Genome Resource for the Citrus Pathogen Phytophthora citrophthora.</title>
        <authorList>
            <person name="Moller H."/>
            <person name="Coetzee B."/>
            <person name="Rose L.J."/>
            <person name="Van Niekerk J.M."/>
        </authorList>
    </citation>
    <scope>NUCLEOTIDE SEQUENCE</scope>
    <source>
        <strain evidence="1">STE-U-9442</strain>
    </source>
</reference>
<protein>
    <submittedName>
        <fullName evidence="1">Uncharacterized protein</fullName>
    </submittedName>
</protein>
<keyword evidence="2" id="KW-1185">Reference proteome</keyword>
<evidence type="ECO:0000313" key="2">
    <source>
        <dbReference type="Proteomes" id="UP001259832"/>
    </source>
</evidence>
<organism evidence="1 2">
    <name type="scientific">Phytophthora citrophthora</name>
    <dbReference type="NCBI Taxonomy" id="4793"/>
    <lineage>
        <taxon>Eukaryota</taxon>
        <taxon>Sar</taxon>
        <taxon>Stramenopiles</taxon>
        <taxon>Oomycota</taxon>
        <taxon>Peronosporomycetes</taxon>
        <taxon>Peronosporales</taxon>
        <taxon>Peronosporaceae</taxon>
        <taxon>Phytophthora</taxon>
    </lineage>
</organism>
<dbReference type="EMBL" id="JASMQC010000034">
    <property type="protein sequence ID" value="KAK1931437.1"/>
    <property type="molecule type" value="Genomic_DNA"/>
</dbReference>
<dbReference type="Proteomes" id="UP001259832">
    <property type="component" value="Unassembled WGS sequence"/>
</dbReference>
<comment type="caution">
    <text evidence="1">The sequence shown here is derived from an EMBL/GenBank/DDBJ whole genome shotgun (WGS) entry which is preliminary data.</text>
</comment>
<sequence>MRRPILLVDSIACGVVLTLVTGTPYALPPAPAKHPANVRANNYDPSAPWDYSVPVNVEQLHDVRGEYPHRCFLVEWQITPLQLSWVWEEQLAQRFARRIDQVMQWFDLR</sequence>
<accession>A0AAD9G4Q7</accession>
<evidence type="ECO:0000313" key="1">
    <source>
        <dbReference type="EMBL" id="KAK1931437.1"/>
    </source>
</evidence>
<name>A0AAD9G4Q7_9STRA</name>
<gene>
    <name evidence="1" type="ORF">P3T76_013193</name>
</gene>
<dbReference type="AlphaFoldDB" id="A0AAD9G4Q7"/>
<proteinExistence type="predicted"/>